<dbReference type="InterPro" id="IPR016032">
    <property type="entry name" value="Sig_transdc_resp-reg_C-effctor"/>
</dbReference>
<dbReference type="EMBL" id="BAABKN010000032">
    <property type="protein sequence ID" value="GAA4756373.1"/>
    <property type="molecule type" value="Genomic_DNA"/>
</dbReference>
<accession>A0ABP8ZGL1</accession>
<dbReference type="Gene3D" id="1.10.10.10">
    <property type="entry name" value="Winged helix-like DNA-binding domain superfamily/Winged helix DNA-binding domain"/>
    <property type="match status" value="1"/>
</dbReference>
<dbReference type="InterPro" id="IPR000792">
    <property type="entry name" value="Tscrpt_reg_LuxR_C"/>
</dbReference>
<dbReference type="PROSITE" id="PS50043">
    <property type="entry name" value="HTH_LUXR_2"/>
    <property type="match status" value="1"/>
</dbReference>
<organism evidence="2 3">
    <name type="scientific">Nocardioides endophyticus</name>
    <dbReference type="NCBI Taxonomy" id="1353775"/>
    <lineage>
        <taxon>Bacteria</taxon>
        <taxon>Bacillati</taxon>
        <taxon>Actinomycetota</taxon>
        <taxon>Actinomycetes</taxon>
        <taxon>Propionibacteriales</taxon>
        <taxon>Nocardioidaceae</taxon>
        <taxon>Nocardioides</taxon>
    </lineage>
</organism>
<dbReference type="CDD" id="cd06170">
    <property type="entry name" value="LuxR_C_like"/>
    <property type="match status" value="1"/>
</dbReference>
<reference evidence="3" key="1">
    <citation type="journal article" date="2019" name="Int. J. Syst. Evol. Microbiol.">
        <title>The Global Catalogue of Microorganisms (GCM) 10K type strain sequencing project: providing services to taxonomists for standard genome sequencing and annotation.</title>
        <authorList>
            <consortium name="The Broad Institute Genomics Platform"/>
            <consortium name="The Broad Institute Genome Sequencing Center for Infectious Disease"/>
            <person name="Wu L."/>
            <person name="Ma J."/>
        </authorList>
    </citation>
    <scope>NUCLEOTIDE SEQUENCE [LARGE SCALE GENOMIC DNA]</scope>
    <source>
        <strain evidence="3">JCM 18532</strain>
    </source>
</reference>
<sequence>MARSRTRTSRDSVLTALGHPAELEQLYQRLRPQSGRELSRVAAAMLRTREELLDDIAPLVETGAVRVESDVIEVATPVEVLRRVVSAQASTAGRAQERLDGVSRAIELLAAEQRLSVTGRPGDSLPVEGDVWVSGDVFDMVRTMLRGSVGGVMWLRPDQWRGPREDRMIQLVAEVVAQGRRSRAIYPVRALHDAPDVLAARLAAGEEIRVLPELPTRLLVVGDSHVVVPEPLGLADLPLAVVRQRGVVEAMTSWFEELWERAAVPAFAEAEPRLDLRQFLLEQLAAGAHDEQIARKLGISLRTVRRRVSALMSELGADSRFQAGVEAARRGWI</sequence>
<evidence type="ECO:0000259" key="1">
    <source>
        <dbReference type="PROSITE" id="PS50043"/>
    </source>
</evidence>
<dbReference type="SMART" id="SM00421">
    <property type="entry name" value="HTH_LUXR"/>
    <property type="match status" value="1"/>
</dbReference>
<protein>
    <recommendedName>
        <fullName evidence="1">HTH luxR-type domain-containing protein</fullName>
    </recommendedName>
</protein>
<name>A0ABP8ZGL1_9ACTN</name>
<dbReference type="Proteomes" id="UP001499882">
    <property type="component" value="Unassembled WGS sequence"/>
</dbReference>
<feature type="domain" description="HTH luxR-type" evidence="1">
    <location>
        <begin position="267"/>
        <end position="331"/>
    </location>
</feature>
<evidence type="ECO:0000313" key="3">
    <source>
        <dbReference type="Proteomes" id="UP001499882"/>
    </source>
</evidence>
<keyword evidence="3" id="KW-1185">Reference proteome</keyword>
<dbReference type="InterPro" id="IPR036388">
    <property type="entry name" value="WH-like_DNA-bd_sf"/>
</dbReference>
<proteinExistence type="predicted"/>
<dbReference type="RefSeq" id="WP_345529575.1">
    <property type="nucleotide sequence ID" value="NZ_BAABKN010000032.1"/>
</dbReference>
<evidence type="ECO:0000313" key="2">
    <source>
        <dbReference type="EMBL" id="GAA4756373.1"/>
    </source>
</evidence>
<dbReference type="SUPFAM" id="SSF46894">
    <property type="entry name" value="C-terminal effector domain of the bipartite response regulators"/>
    <property type="match status" value="1"/>
</dbReference>
<gene>
    <name evidence="2" type="ORF">GCM10023350_47430</name>
</gene>
<dbReference type="Pfam" id="PF00196">
    <property type="entry name" value="GerE"/>
    <property type="match status" value="1"/>
</dbReference>
<comment type="caution">
    <text evidence="2">The sequence shown here is derived from an EMBL/GenBank/DDBJ whole genome shotgun (WGS) entry which is preliminary data.</text>
</comment>